<evidence type="ECO:0000259" key="1">
    <source>
        <dbReference type="PROSITE" id="PS50075"/>
    </source>
</evidence>
<dbReference type="Proteomes" id="UP000076519">
    <property type="component" value="Unassembled WGS sequence"/>
</dbReference>
<dbReference type="InterPro" id="IPR036736">
    <property type="entry name" value="ACP-like_sf"/>
</dbReference>
<dbReference type="AlphaFoldDB" id="A0A166KJ35"/>
<dbReference type="SUPFAM" id="SSF47336">
    <property type="entry name" value="ACP-like"/>
    <property type="match status" value="1"/>
</dbReference>
<proteinExistence type="predicted"/>
<dbReference type="PROSITE" id="PS50075">
    <property type="entry name" value="CARRIER"/>
    <property type="match status" value="1"/>
</dbReference>
<dbReference type="InterPro" id="IPR009081">
    <property type="entry name" value="PP-bd_ACP"/>
</dbReference>
<feature type="domain" description="Carrier" evidence="1">
    <location>
        <begin position="8"/>
        <end position="92"/>
    </location>
</feature>
<dbReference type="PATRIC" id="fig|1359.32.peg.1261"/>
<name>A0A166KJ35_LACLC</name>
<evidence type="ECO:0000313" key="2">
    <source>
        <dbReference type="EMBL" id="KZK08430.1"/>
    </source>
</evidence>
<protein>
    <submittedName>
        <fullName evidence="2">Acyl-carrier protein</fullName>
    </submittedName>
</protein>
<dbReference type="Gene3D" id="1.10.1200.10">
    <property type="entry name" value="ACP-like"/>
    <property type="match status" value="1"/>
</dbReference>
<comment type="caution">
    <text evidence="2">The sequence shown here is derived from an EMBL/GenBank/DDBJ whole genome shotgun (WGS) entry which is preliminary data.</text>
</comment>
<dbReference type="EMBL" id="LIYF01000005">
    <property type="protein sequence ID" value="KZK08430.1"/>
    <property type="molecule type" value="Genomic_DNA"/>
</dbReference>
<organism evidence="2 3">
    <name type="scientific">Lactococcus lactis subsp. cremoris</name>
    <name type="common">Streptococcus cremoris</name>
    <dbReference type="NCBI Taxonomy" id="1359"/>
    <lineage>
        <taxon>Bacteria</taxon>
        <taxon>Bacillati</taxon>
        <taxon>Bacillota</taxon>
        <taxon>Bacilli</taxon>
        <taxon>Lactobacillales</taxon>
        <taxon>Streptococcaceae</taxon>
        <taxon>Lactococcus</taxon>
    </lineage>
</organism>
<sequence>MKKLNVDEIKELLKKKVLIERLELEKDEVYDISDDESLFDENGLALDSVEALDIVTGISDIFGLDTSKISQDDLSSGFQTINQIATYIENELK</sequence>
<reference evidence="2 3" key="1">
    <citation type="submission" date="2015-08" db="EMBL/GenBank/DDBJ databases">
        <title>Draft Genome Sequences of 11 Lactococcus lactis subspecies cremoris strains.</title>
        <authorList>
            <person name="Wels M."/>
            <person name="Backus L."/>
            <person name="Boekhorst J."/>
            <person name="Dijkstra A."/>
            <person name="Beerthuizen M."/>
            <person name="Siezen R."/>
            <person name="Bachmann H."/>
            <person name="Van Hijum S."/>
        </authorList>
    </citation>
    <scope>NUCLEOTIDE SEQUENCE [LARGE SCALE GENOMIC DNA]</scope>
    <source>
        <strain evidence="2 3">KW10</strain>
    </source>
</reference>
<gene>
    <name evidence="2" type="ORF">AB996_0327</name>
</gene>
<dbReference type="RefSeq" id="WP_063281148.1">
    <property type="nucleotide sequence ID" value="NZ_LIYF01000005.1"/>
</dbReference>
<evidence type="ECO:0000313" key="3">
    <source>
        <dbReference type="Proteomes" id="UP000076519"/>
    </source>
</evidence>
<accession>A0A166KJ35</accession>